<keyword evidence="3" id="KW-1185">Reference proteome</keyword>
<keyword evidence="1" id="KW-0472">Membrane</keyword>
<dbReference type="Proteomes" id="UP000199602">
    <property type="component" value="Unassembled WGS sequence"/>
</dbReference>
<protein>
    <recommendedName>
        <fullName evidence="4">2TM domain-containing protein</fullName>
    </recommendedName>
</protein>
<keyword evidence="1" id="KW-0812">Transmembrane</keyword>
<name>A0A1H0GF76_9BACT</name>
<keyword evidence="1" id="KW-1133">Transmembrane helix</keyword>
<dbReference type="AlphaFoldDB" id="A0A1H0GF76"/>
<reference evidence="2 3" key="1">
    <citation type="submission" date="2016-10" db="EMBL/GenBank/DDBJ databases">
        <authorList>
            <person name="de Groot N.N."/>
        </authorList>
    </citation>
    <scope>NUCLEOTIDE SEQUENCE [LARGE SCALE GENOMIC DNA]</scope>
    <source>
        <strain evidence="2 3">DSM 15269</strain>
    </source>
</reference>
<gene>
    <name evidence="2" type="ORF">SAMN04488516_1186</name>
</gene>
<proteinExistence type="predicted"/>
<evidence type="ECO:0000256" key="1">
    <source>
        <dbReference type="SAM" id="Phobius"/>
    </source>
</evidence>
<dbReference type="RefSeq" id="WP_092066616.1">
    <property type="nucleotide sequence ID" value="NZ_FNIN01000018.1"/>
</dbReference>
<accession>A0A1H0GF76</accession>
<feature type="transmembrane region" description="Helical" evidence="1">
    <location>
        <begin position="21"/>
        <end position="36"/>
    </location>
</feature>
<feature type="transmembrane region" description="Helical" evidence="1">
    <location>
        <begin position="48"/>
        <end position="67"/>
    </location>
</feature>
<dbReference type="OrthoDB" id="1525247at2"/>
<sequence length="85" mass="10057">MAILREWLTKAQQKKMWWKKFFFTCLAILVIINIFLKPHHPHFKAELIPGFWAIFGFGCTIILVKIAKGCAHTFLGKDEDFYERN</sequence>
<evidence type="ECO:0000313" key="2">
    <source>
        <dbReference type="EMBL" id="SDO05550.1"/>
    </source>
</evidence>
<dbReference type="STRING" id="206665.SAMN04488516_1186"/>
<evidence type="ECO:0008006" key="4">
    <source>
        <dbReference type="Google" id="ProtNLM"/>
    </source>
</evidence>
<organism evidence="2 3">
    <name type="scientific">Desulfonauticus submarinus</name>
    <dbReference type="NCBI Taxonomy" id="206665"/>
    <lineage>
        <taxon>Bacteria</taxon>
        <taxon>Pseudomonadati</taxon>
        <taxon>Thermodesulfobacteriota</taxon>
        <taxon>Desulfovibrionia</taxon>
        <taxon>Desulfovibrionales</taxon>
        <taxon>Desulfonauticaceae</taxon>
        <taxon>Desulfonauticus</taxon>
    </lineage>
</organism>
<dbReference type="EMBL" id="FNIN01000018">
    <property type="protein sequence ID" value="SDO05550.1"/>
    <property type="molecule type" value="Genomic_DNA"/>
</dbReference>
<evidence type="ECO:0000313" key="3">
    <source>
        <dbReference type="Proteomes" id="UP000199602"/>
    </source>
</evidence>